<name>R7ZN67_9BACT</name>
<reference evidence="1 2" key="1">
    <citation type="submission" date="2013-02" db="EMBL/GenBank/DDBJ databases">
        <title>A novel strain isolated from Lonar lake, Maharashtra, India.</title>
        <authorList>
            <person name="Singh A."/>
        </authorList>
    </citation>
    <scope>NUCLEOTIDE SEQUENCE [LARGE SCALE GENOMIC DNA]</scope>
    <source>
        <strain evidence="1 2">AK24</strain>
    </source>
</reference>
<keyword evidence="2" id="KW-1185">Reference proteome</keyword>
<proteinExistence type="predicted"/>
<dbReference type="PATRIC" id="fig|1288963.3.peg.3918"/>
<evidence type="ECO:0000313" key="1">
    <source>
        <dbReference type="EMBL" id="EON75523.1"/>
    </source>
</evidence>
<dbReference type="Proteomes" id="UP000013909">
    <property type="component" value="Unassembled WGS sequence"/>
</dbReference>
<sequence>MTKSFTQNDLIRYIYQEMSASESVELVQALQVDAVLMQEYLDLLCSVEHLDKLIREPSHQLVARIKDLARSTQGVEKV</sequence>
<dbReference type="EMBL" id="AQHR01000104">
    <property type="protein sequence ID" value="EON75523.1"/>
    <property type="molecule type" value="Genomic_DNA"/>
</dbReference>
<protein>
    <submittedName>
        <fullName evidence="1">Uncharacterized protein</fullName>
    </submittedName>
</protein>
<dbReference type="RefSeq" id="WP_010856053.1">
    <property type="nucleotide sequence ID" value="NZ_AQHR01000104.1"/>
</dbReference>
<comment type="caution">
    <text evidence="1">The sequence shown here is derived from an EMBL/GenBank/DDBJ whole genome shotgun (WGS) entry which is preliminary data.</text>
</comment>
<accession>R7ZN67</accession>
<dbReference type="AlphaFoldDB" id="R7ZN67"/>
<dbReference type="OrthoDB" id="982713at2"/>
<organism evidence="1 2">
    <name type="scientific">Lunatimonas lonarensis</name>
    <dbReference type="NCBI Taxonomy" id="1232681"/>
    <lineage>
        <taxon>Bacteria</taxon>
        <taxon>Pseudomonadati</taxon>
        <taxon>Bacteroidota</taxon>
        <taxon>Cytophagia</taxon>
        <taxon>Cytophagales</taxon>
        <taxon>Cyclobacteriaceae</taxon>
    </lineage>
</organism>
<evidence type="ECO:0000313" key="2">
    <source>
        <dbReference type="Proteomes" id="UP000013909"/>
    </source>
</evidence>
<gene>
    <name evidence="1" type="ORF">ADIS_3926</name>
</gene>